<dbReference type="Pfam" id="PF17963">
    <property type="entry name" value="Big_9"/>
    <property type="match status" value="5"/>
</dbReference>
<dbReference type="Gene3D" id="2.60.40.1200">
    <property type="match status" value="1"/>
</dbReference>
<comment type="caution">
    <text evidence="1">The sequence shown here is derived from an EMBL/GenBank/DDBJ whole genome shotgun (WGS) entry which is preliminary data.</text>
</comment>
<proteinExistence type="predicted"/>
<dbReference type="EMBL" id="QZEI01000016">
    <property type="protein sequence ID" value="RLV60421.1"/>
    <property type="molecule type" value="Genomic_DNA"/>
</dbReference>
<sequence length="1244" mass="130777">MELFTVLKAGKFQSVNGQIEVTLGDIEYRAKAGDFIPEGASVIVFDGALFTIKFENGEVHSNSENFTSSNASKNLLSVTDANDIENIQAIILAGGDPTLAIETAAGGTQQEGGFDFIAIDRTGDETIAQAGFNTLGLAGGNPNGNTQEESIVLFNSVLANDSNTIAEDQVAVGNVLANDVDPDSNLLVSNILINGQSFAAGQNIQLENGGLVVNANGDYRFEPDANWHGTLPLITYTTNTGVSATLTIVVTPVNDDVNAEPDSFSVAEDGSVILNLLPNDTAPDGGLAIQSINGVALTGTAQAIAVTNGQVFIAANGTITFEPTANYNGEVTFSYVAQDADGDTDEANVSITVEPQNDLIDAIDDSFNVDEDGSVTLDLLANDTAPDGGKSIVSINGVTLTGSAQAIAVTNGNVLIAADGTITFEPTANYNGEVTFSYVAQDADGDTDEANVSITVEPLNDLIDAVDDNYNVPEDGSVTLDLLANDIAPDGGKSIVSINGITLTGSAQTIGVTNGQVLIAADGTITFEPVGDYNGEVSFNYIARDVDGDTDEANVSITVEPQNDLIDAIDDSFNVDEDGSVTLDLLANDTAPDGGKSIVSINGITLTGSAQTIAVTNGNVLIAADGTITFEPVGDYNGEVSFNYIARDVDGDTDEATVTIAVTPENDSVNIATTGVYVSEEGLVGGVPDNDGVIDTTDSATGSGAIVLTNVDGDNLTLELGGPAGLNSGGEAVNWHWDDGSQTLIGYTGTDPDMNQVMTIKLNAPVNTTGGTWTYDVTLLQPVDHADPLTEDAISPLFSVIVTDSENNVDTGSFFVAFEDDGVTANSYTHVFDISVESFISSNIEANWANLYSDPSDPNFNSTVNRFDGNDNDLGLDQIRWGTTSGSQSGYGFVDNDINLGNTLPLNQDIVLGTFTHYNFSIGSGTSISEALLNIAFSLTDSNGVETSVDMNIEFDHNETPNNSDSPEDIITVGDSTVTFEYEGSLYSIQVIGFVDASGNVKQTIETEENTATSHDLVIRIVEGDQFTPPSLNGNIIETSVAGADQGFEVIGIEFGDTVIAVNGGTVTIAGQFGELEIDDEGNYTYTLNVSADLIPDNQSESFTYIVKDADGDTDEANLVIDLNVINQTSNNITSSVSGLSEPLTSSDIFDSLINHDSLFGNGYTELSSVESNKINSQFNLEHQSIMLEENLELLELKDNENGLSHSFSMNSYESAESEAYQNTVVEALNQYRDDHDIRGELLS</sequence>
<reference evidence="1 2" key="1">
    <citation type="submission" date="2018-09" db="EMBL/GenBank/DDBJ databases">
        <title>Phylogeny of the Shewanellaceae, and recommendation for two new genera, Pseudoshewanella and Parashewanella.</title>
        <authorList>
            <person name="Wang G."/>
        </authorList>
    </citation>
    <scope>NUCLEOTIDE SEQUENCE [LARGE SCALE GENOMIC DNA]</scope>
    <source>
        <strain evidence="1 2">C51</strain>
    </source>
</reference>
<dbReference type="Proteomes" id="UP000281474">
    <property type="component" value="Unassembled WGS sequence"/>
</dbReference>
<dbReference type="NCBIfam" id="NF038131">
    <property type="entry name" value="choice_anch_K"/>
    <property type="match status" value="1"/>
</dbReference>
<dbReference type="InterPro" id="IPR010221">
    <property type="entry name" value="VCBS_dom"/>
</dbReference>
<dbReference type="Gene3D" id="2.60.40.3440">
    <property type="match status" value="4"/>
</dbReference>
<organism evidence="1 2">
    <name type="scientific">Parashewanella curva</name>
    <dbReference type="NCBI Taxonomy" id="2338552"/>
    <lineage>
        <taxon>Bacteria</taxon>
        <taxon>Pseudomonadati</taxon>
        <taxon>Pseudomonadota</taxon>
        <taxon>Gammaproteobacteria</taxon>
        <taxon>Alteromonadales</taxon>
        <taxon>Shewanellaceae</taxon>
        <taxon>Parashewanella</taxon>
    </lineage>
</organism>
<dbReference type="NCBIfam" id="NF012211">
    <property type="entry name" value="tand_rpt_95"/>
    <property type="match status" value="4"/>
</dbReference>
<dbReference type="OrthoDB" id="5593939at2"/>
<evidence type="ECO:0000313" key="2">
    <source>
        <dbReference type="Proteomes" id="UP000281474"/>
    </source>
</evidence>
<dbReference type="InterPro" id="IPR047777">
    <property type="entry name" value="LapA-like_RM"/>
</dbReference>
<name>A0A3L8PYK0_9GAMM</name>
<dbReference type="InterPro" id="IPR047995">
    <property type="entry name" value="Choice_anch_K"/>
</dbReference>
<evidence type="ECO:0000313" key="1">
    <source>
        <dbReference type="EMBL" id="RLV60421.1"/>
    </source>
</evidence>
<dbReference type="NCBIfam" id="NF033682">
    <property type="entry name" value="retention_LapA"/>
    <property type="match status" value="1"/>
</dbReference>
<protein>
    <submittedName>
        <fullName evidence="1">Retention module-containing protein</fullName>
    </submittedName>
</protein>
<dbReference type="RefSeq" id="WP_121838318.1">
    <property type="nucleotide sequence ID" value="NZ_ML014765.1"/>
</dbReference>
<keyword evidence="2" id="KW-1185">Reference proteome</keyword>
<gene>
    <name evidence="1" type="ORF">D5018_07125</name>
</gene>
<dbReference type="AlphaFoldDB" id="A0A3L8PYK0"/>
<dbReference type="NCBIfam" id="TIGR01965">
    <property type="entry name" value="VCBS_repeat"/>
    <property type="match status" value="1"/>
</dbReference>
<accession>A0A3L8PYK0</accession>